<dbReference type="InterPro" id="IPR027417">
    <property type="entry name" value="P-loop_NTPase"/>
</dbReference>
<dbReference type="EMBL" id="MZ334525">
    <property type="protein sequence ID" value="UBF23156.1"/>
    <property type="molecule type" value="Genomic_DNA"/>
</dbReference>
<accession>A0AAE9BZG4</accession>
<feature type="compositionally biased region" description="Polar residues" evidence="1">
    <location>
        <begin position="138"/>
        <end position="150"/>
    </location>
</feature>
<evidence type="ECO:0000313" key="2">
    <source>
        <dbReference type="EMBL" id="UBF23156.1"/>
    </source>
</evidence>
<keyword evidence="3" id="KW-1185">Reference proteome</keyword>
<gene>
    <name evidence="2" type="ORF">HATV-2_gp5</name>
</gene>
<sequence>MNSDEMPEELAKQIPHDVRLYVRNFWRHPNDPSRTYDFYDDEGENFLYYLADDAGPLNPENWGDIVVLLFARGCLKTTTCTMIANWAVDCYPNIEGLVSAPRRKQIQEVMGRFTRAAEDSGLDERRTIDQKEHQQFRQTYTDEQGNQRNAYSEVKARSAWGGSDDAGDATRGVHAHFGIVDEFQDVDEDMFGAFKHVVDRSVPSVDYFPTIFVIGTPKMSNSFFNRLWDISNQREWNDDEKRWESSQEATEYLPSELKRERAELQDKIDKLQDWVAENGEDDDMLAAIEEFKDRRDEIQGFKVTGWHIDKYAVPLHDKASIAFDKATLSEKQFKNEVEARFYTPENDLLSEAHVKEAFIDGGWLNHPADPERQVVMGVDWGGGDAEGASSTVVTVGEIMGEGEEAQMEVIRQEYFDHGMTPADEVQKIERYLREFEVDTLVVDEGHGAAKRSGLQTASMTESDEGYDNVFGCQYGNVSNKEQIKWNRNGKSKRYFTVNRTFMIENMVEDFKKGRITIRSDDLDFSGRNSNGTRTIRELTAPYTDKVSSVDGRNKVRVQADTKDDAFHSLVFAWIAWKHAGSRRTLKKIGSHNRTGYDEDEWL</sequence>
<protein>
    <submittedName>
        <fullName evidence="2">Terminase large subunit</fullName>
    </submittedName>
</protein>
<evidence type="ECO:0000313" key="3">
    <source>
        <dbReference type="Proteomes" id="UP000827814"/>
    </source>
</evidence>
<organism evidence="2 3">
    <name type="scientific">Haloarcula tailed virus 2</name>
    <dbReference type="NCBI Taxonomy" id="2877989"/>
    <lineage>
        <taxon>Viruses</taxon>
        <taxon>Duplodnaviria</taxon>
        <taxon>Heunggongvirae</taxon>
        <taxon>Uroviricota</taxon>
        <taxon>Caudoviricetes</taxon>
        <taxon>Thumleimavirales</taxon>
        <taxon>Soleiviridae</taxon>
        <taxon>Eilatmyovirus</taxon>
        <taxon>Eilatmyovirus salis</taxon>
        <taxon>Eilatmyovirus HATV2</taxon>
    </lineage>
</organism>
<reference evidence="2" key="1">
    <citation type="submission" date="2021-05" db="EMBL/GenBank/DDBJ databases">
        <title>Diversity, taxonomy and evolution of archaeal viruses of the class Caudoviricetes.</title>
        <authorList>
            <person name="Liu Y."/>
            <person name="Demina T.A."/>
            <person name="Roux S."/>
            <person name="Aiewsakun P."/>
            <person name="Kazlauskas D."/>
            <person name="Simmonds P."/>
            <person name="Prangishvili D."/>
            <person name="Oksanen H.M."/>
            <person name="Krupovic M."/>
        </authorList>
    </citation>
    <scope>NUCLEOTIDE SEQUENCE</scope>
    <source>
        <strain evidence="2">HATV-2/44</strain>
    </source>
</reference>
<name>A0AAE9BZG4_9CAUD</name>
<dbReference type="Gene3D" id="3.40.50.300">
    <property type="entry name" value="P-loop containing nucleotide triphosphate hydrolases"/>
    <property type="match status" value="1"/>
</dbReference>
<evidence type="ECO:0000256" key="1">
    <source>
        <dbReference type="SAM" id="MobiDB-lite"/>
    </source>
</evidence>
<proteinExistence type="predicted"/>
<dbReference type="Gene3D" id="3.30.420.240">
    <property type="match status" value="1"/>
</dbReference>
<dbReference type="Proteomes" id="UP000827814">
    <property type="component" value="Segment"/>
</dbReference>
<feature type="region of interest" description="Disordered" evidence="1">
    <location>
        <begin position="138"/>
        <end position="163"/>
    </location>
</feature>